<feature type="non-terminal residue" evidence="2">
    <location>
        <position position="1"/>
    </location>
</feature>
<evidence type="ECO:0000259" key="1">
    <source>
        <dbReference type="Pfam" id="PF02225"/>
    </source>
</evidence>
<proteinExistence type="predicted"/>
<dbReference type="InterPro" id="IPR003137">
    <property type="entry name" value="PA_domain"/>
</dbReference>
<feature type="non-terminal residue" evidence="2">
    <location>
        <position position="112"/>
    </location>
</feature>
<dbReference type="Gene3D" id="3.50.30.30">
    <property type="match status" value="1"/>
</dbReference>
<dbReference type="Pfam" id="PF02225">
    <property type="entry name" value="PA"/>
    <property type="match status" value="1"/>
</dbReference>
<accession>A0AAW0VV90</accession>
<comment type="caution">
    <text evidence="2">The sequence shown here is derived from an EMBL/GenBank/DDBJ whole genome shotgun (WGS) entry which is preliminary data.</text>
</comment>
<keyword evidence="3" id="KW-1185">Reference proteome</keyword>
<dbReference type="PANTHER" id="PTHR10404:SF77">
    <property type="entry name" value="GLUTAMATE CARBOXYPEPTIDASE 2 HOMOLOG"/>
    <property type="match status" value="1"/>
</dbReference>
<dbReference type="GO" id="GO:0004180">
    <property type="term" value="F:carboxypeptidase activity"/>
    <property type="evidence" value="ECO:0007669"/>
    <property type="project" value="TreeGrafter"/>
</dbReference>
<protein>
    <recommendedName>
        <fullName evidence="1">PA domain-containing protein</fullName>
    </recommendedName>
</protein>
<name>A0AAW0VV90_CHEQU</name>
<evidence type="ECO:0000313" key="2">
    <source>
        <dbReference type="EMBL" id="KAK8720840.1"/>
    </source>
</evidence>
<dbReference type="InterPro" id="IPR046450">
    <property type="entry name" value="PA_dom_sf"/>
</dbReference>
<dbReference type="PANTHER" id="PTHR10404">
    <property type="entry name" value="N-ACETYLATED-ALPHA-LINKED ACIDIC DIPEPTIDASE"/>
    <property type="match status" value="1"/>
</dbReference>
<feature type="domain" description="PA" evidence="1">
    <location>
        <begin position="12"/>
        <end position="96"/>
    </location>
</feature>
<gene>
    <name evidence="2" type="ORF">OTU49_013053</name>
</gene>
<sequence length="112" mass="12308">AGEVRTESGRGLVYANYARVEDFDRLEELNVSVRGCVVIARYGKIFRGNKLVHAEKRGAIGLILFSDPNDVALEGQEKEAVYPNTWWLPGSGIERGSTFLISGDPLTPGWPS</sequence>
<dbReference type="InterPro" id="IPR039373">
    <property type="entry name" value="Peptidase_M28B"/>
</dbReference>
<dbReference type="EMBL" id="JARKIK010000175">
    <property type="protein sequence ID" value="KAK8720840.1"/>
    <property type="molecule type" value="Genomic_DNA"/>
</dbReference>
<dbReference type="AlphaFoldDB" id="A0AAW0VV90"/>
<organism evidence="2 3">
    <name type="scientific">Cherax quadricarinatus</name>
    <name type="common">Australian red claw crayfish</name>
    <dbReference type="NCBI Taxonomy" id="27406"/>
    <lineage>
        <taxon>Eukaryota</taxon>
        <taxon>Metazoa</taxon>
        <taxon>Ecdysozoa</taxon>
        <taxon>Arthropoda</taxon>
        <taxon>Crustacea</taxon>
        <taxon>Multicrustacea</taxon>
        <taxon>Malacostraca</taxon>
        <taxon>Eumalacostraca</taxon>
        <taxon>Eucarida</taxon>
        <taxon>Decapoda</taxon>
        <taxon>Pleocyemata</taxon>
        <taxon>Astacidea</taxon>
        <taxon>Parastacoidea</taxon>
        <taxon>Parastacidae</taxon>
        <taxon>Cherax</taxon>
    </lineage>
</organism>
<dbReference type="Proteomes" id="UP001445076">
    <property type="component" value="Unassembled WGS sequence"/>
</dbReference>
<evidence type="ECO:0000313" key="3">
    <source>
        <dbReference type="Proteomes" id="UP001445076"/>
    </source>
</evidence>
<reference evidence="2 3" key="1">
    <citation type="journal article" date="2024" name="BMC Genomics">
        <title>Genome assembly of redclaw crayfish (Cherax quadricarinatus) provides insights into its immune adaptation and hypoxia tolerance.</title>
        <authorList>
            <person name="Liu Z."/>
            <person name="Zheng J."/>
            <person name="Li H."/>
            <person name="Fang K."/>
            <person name="Wang S."/>
            <person name="He J."/>
            <person name="Zhou D."/>
            <person name="Weng S."/>
            <person name="Chi M."/>
            <person name="Gu Z."/>
            <person name="He J."/>
            <person name="Li F."/>
            <person name="Wang M."/>
        </authorList>
    </citation>
    <scope>NUCLEOTIDE SEQUENCE [LARGE SCALE GENOMIC DNA]</scope>
    <source>
        <strain evidence="2">ZL_2023a</strain>
    </source>
</reference>
<dbReference type="SUPFAM" id="SSF52025">
    <property type="entry name" value="PA domain"/>
    <property type="match status" value="1"/>
</dbReference>